<dbReference type="InterPro" id="IPR014710">
    <property type="entry name" value="RmlC-like_jellyroll"/>
</dbReference>
<dbReference type="PANTHER" id="PTHR35848:SF9">
    <property type="entry name" value="SLL1358 PROTEIN"/>
    <property type="match status" value="1"/>
</dbReference>
<keyword evidence="5" id="KW-1185">Reference proteome</keyword>
<dbReference type="Proteomes" id="UP000261704">
    <property type="component" value="Chromosome"/>
</dbReference>
<dbReference type="InterPro" id="IPR011051">
    <property type="entry name" value="RmlC_Cupin_sf"/>
</dbReference>
<dbReference type="AlphaFoldDB" id="A0A347UIN1"/>
<dbReference type="Pfam" id="PF07883">
    <property type="entry name" value="Cupin_2"/>
    <property type="match status" value="1"/>
</dbReference>
<evidence type="ECO:0000256" key="1">
    <source>
        <dbReference type="ARBA" id="ARBA00022723"/>
    </source>
</evidence>
<evidence type="ECO:0000256" key="2">
    <source>
        <dbReference type="SAM" id="MobiDB-lite"/>
    </source>
</evidence>
<feature type="domain" description="Cupin type-2" evidence="3">
    <location>
        <begin position="50"/>
        <end position="120"/>
    </location>
</feature>
<dbReference type="KEGG" id="pamo:BAR1_12725"/>
<dbReference type="InterPro" id="IPR013096">
    <property type="entry name" value="Cupin_2"/>
</dbReference>
<reference evidence="4 5" key="1">
    <citation type="submission" date="2018-09" db="EMBL/GenBank/DDBJ databases">
        <title>Profundibacter amoris BAR1 gen. nov., sp. nov., a new member of the Roseobacter clade isolated at Lokis Castle Vent Field on the Arctic Mid-Oceanic Ridge.</title>
        <authorList>
            <person name="Le Moine Bauer S."/>
            <person name="Sjoeberg A.G."/>
            <person name="L'Haridon S."/>
            <person name="Stokke R."/>
            <person name="Roalkvam I."/>
            <person name="Steen I.H."/>
            <person name="Dahle H."/>
        </authorList>
    </citation>
    <scope>NUCLEOTIDE SEQUENCE [LARGE SCALE GENOMIC DNA]</scope>
    <source>
        <strain evidence="4 5">BAR1</strain>
    </source>
</reference>
<dbReference type="RefSeq" id="WP_118943363.1">
    <property type="nucleotide sequence ID" value="NZ_CP032125.1"/>
</dbReference>
<evidence type="ECO:0000313" key="4">
    <source>
        <dbReference type="EMBL" id="AXX98709.1"/>
    </source>
</evidence>
<name>A0A347UIN1_9RHOB</name>
<proteinExistence type="predicted"/>
<dbReference type="OrthoDB" id="5290459at2"/>
<dbReference type="CDD" id="cd02224">
    <property type="entry name" value="cupin_SPO2919-like"/>
    <property type="match status" value="1"/>
</dbReference>
<dbReference type="GO" id="GO:0046872">
    <property type="term" value="F:metal ion binding"/>
    <property type="evidence" value="ECO:0007669"/>
    <property type="project" value="UniProtKB-KW"/>
</dbReference>
<keyword evidence="1" id="KW-0479">Metal-binding</keyword>
<accession>A0A347UIN1</accession>
<organism evidence="4 5">
    <name type="scientific">Profundibacter amoris</name>
    <dbReference type="NCBI Taxonomy" id="2171755"/>
    <lineage>
        <taxon>Bacteria</taxon>
        <taxon>Pseudomonadati</taxon>
        <taxon>Pseudomonadota</taxon>
        <taxon>Alphaproteobacteria</taxon>
        <taxon>Rhodobacterales</taxon>
        <taxon>Paracoccaceae</taxon>
        <taxon>Profundibacter</taxon>
    </lineage>
</organism>
<evidence type="ECO:0000313" key="5">
    <source>
        <dbReference type="Proteomes" id="UP000261704"/>
    </source>
</evidence>
<dbReference type="InterPro" id="IPR051610">
    <property type="entry name" value="GPI/OXD"/>
</dbReference>
<sequence>MPVIKINELPLVKGSESIGYPPPHDKGCDLYEAAALGEAAGLTQFGVNIEKLLPSGMSSQRHWHENEDEFLYVLSGEVVLVEDDGEHILTEGMAAGWKAGDSNAHHLINRSDAPAYYLIIGTRADSDTCHYPDIDLHYTRRNGERQFSHKDGTPYQEDETK</sequence>
<dbReference type="EMBL" id="CP032125">
    <property type="protein sequence ID" value="AXX98709.1"/>
    <property type="molecule type" value="Genomic_DNA"/>
</dbReference>
<evidence type="ECO:0000259" key="3">
    <source>
        <dbReference type="Pfam" id="PF07883"/>
    </source>
</evidence>
<gene>
    <name evidence="4" type="ORF">BAR1_12725</name>
</gene>
<dbReference type="Gene3D" id="2.60.120.10">
    <property type="entry name" value="Jelly Rolls"/>
    <property type="match status" value="1"/>
</dbReference>
<dbReference type="SUPFAM" id="SSF51182">
    <property type="entry name" value="RmlC-like cupins"/>
    <property type="match status" value="1"/>
</dbReference>
<feature type="region of interest" description="Disordered" evidence="2">
    <location>
        <begin position="142"/>
        <end position="161"/>
    </location>
</feature>
<protein>
    <submittedName>
        <fullName evidence="4">Cupin domain-containing protein</fullName>
    </submittedName>
</protein>
<dbReference type="PANTHER" id="PTHR35848">
    <property type="entry name" value="OXALATE-BINDING PROTEIN"/>
    <property type="match status" value="1"/>
</dbReference>